<sequence>MTVLTPPFPAAPALVETVLYAGLAFPLVFGGIGGDLGARVA</sequence>
<protein>
    <recommendedName>
        <fullName evidence="2">DUF7978 domain-containing protein</fullName>
    </recommendedName>
</protein>
<evidence type="ECO:0000313" key="3">
    <source>
        <dbReference type="EMBL" id="MFD1647516.1"/>
    </source>
</evidence>
<dbReference type="InterPro" id="IPR058284">
    <property type="entry name" value="DUF7978"/>
</dbReference>
<dbReference type="AlphaFoldDB" id="A0ABD6DN83"/>
<keyword evidence="4" id="KW-1185">Reference proteome</keyword>
<dbReference type="EMBL" id="JBHUDO010000003">
    <property type="protein sequence ID" value="MFD1647516.1"/>
    <property type="molecule type" value="Genomic_DNA"/>
</dbReference>
<keyword evidence="1" id="KW-0812">Transmembrane</keyword>
<proteinExistence type="predicted"/>
<dbReference type="Proteomes" id="UP001597034">
    <property type="component" value="Unassembled WGS sequence"/>
</dbReference>
<accession>A0ABD6DN83</accession>
<reference evidence="3 4" key="1">
    <citation type="journal article" date="2019" name="Int. J. Syst. Evol. Microbiol.">
        <title>The Global Catalogue of Microorganisms (GCM) 10K type strain sequencing project: providing services to taxonomists for standard genome sequencing and annotation.</title>
        <authorList>
            <consortium name="The Broad Institute Genomics Platform"/>
            <consortium name="The Broad Institute Genome Sequencing Center for Infectious Disease"/>
            <person name="Wu L."/>
            <person name="Ma J."/>
        </authorList>
    </citation>
    <scope>NUCLEOTIDE SEQUENCE [LARGE SCALE GENOMIC DNA]</scope>
    <source>
        <strain evidence="3 4">CGMCC 1.10390</strain>
    </source>
</reference>
<dbReference type="Pfam" id="PF25933">
    <property type="entry name" value="DUF7978"/>
    <property type="match status" value="1"/>
</dbReference>
<dbReference type="RefSeq" id="WP_256400428.1">
    <property type="nucleotide sequence ID" value="NZ_JANHJR010000003.1"/>
</dbReference>
<evidence type="ECO:0000256" key="1">
    <source>
        <dbReference type="SAM" id="Phobius"/>
    </source>
</evidence>
<keyword evidence="1" id="KW-1133">Transmembrane helix</keyword>
<name>A0ABD6DN83_9EURY</name>
<feature type="transmembrane region" description="Helical" evidence="1">
    <location>
        <begin position="20"/>
        <end position="38"/>
    </location>
</feature>
<comment type="caution">
    <text evidence="3">The sequence shown here is derived from an EMBL/GenBank/DDBJ whole genome shotgun (WGS) entry which is preliminary data.</text>
</comment>
<evidence type="ECO:0000313" key="4">
    <source>
        <dbReference type="Proteomes" id="UP001597034"/>
    </source>
</evidence>
<evidence type="ECO:0000259" key="2">
    <source>
        <dbReference type="Pfam" id="PF25933"/>
    </source>
</evidence>
<gene>
    <name evidence="3" type="ORF">ACFSBL_17640</name>
</gene>
<feature type="domain" description="DUF7978" evidence="2">
    <location>
        <begin position="10"/>
        <end position="39"/>
    </location>
</feature>
<organism evidence="3 4">
    <name type="scientific">Haloarchaeobius litoreus</name>
    <dbReference type="NCBI Taxonomy" id="755306"/>
    <lineage>
        <taxon>Archaea</taxon>
        <taxon>Methanobacteriati</taxon>
        <taxon>Methanobacteriota</taxon>
        <taxon>Stenosarchaea group</taxon>
        <taxon>Halobacteria</taxon>
        <taxon>Halobacteriales</taxon>
        <taxon>Halorubellaceae</taxon>
        <taxon>Haloarchaeobius</taxon>
    </lineage>
</organism>
<keyword evidence="1" id="KW-0472">Membrane</keyword>